<dbReference type="STRING" id="927083.DB32_002489"/>
<organism evidence="3 4">
    <name type="scientific">Sandaracinus amylolyticus</name>
    <dbReference type="NCBI Taxonomy" id="927083"/>
    <lineage>
        <taxon>Bacteria</taxon>
        <taxon>Pseudomonadati</taxon>
        <taxon>Myxococcota</taxon>
        <taxon>Polyangia</taxon>
        <taxon>Polyangiales</taxon>
        <taxon>Sandaracinaceae</taxon>
        <taxon>Sandaracinus</taxon>
    </lineage>
</organism>
<keyword evidence="2" id="KW-0472">Membrane</keyword>
<dbReference type="GO" id="GO:0004527">
    <property type="term" value="F:exonuclease activity"/>
    <property type="evidence" value="ECO:0007669"/>
    <property type="project" value="UniProtKB-KW"/>
</dbReference>
<protein>
    <submittedName>
        <fullName evidence="3">Exonuclease SbcC</fullName>
    </submittedName>
</protein>
<keyword evidence="4" id="KW-1185">Reference proteome</keyword>
<keyword evidence="3" id="KW-0269">Exonuclease</keyword>
<dbReference type="AlphaFoldDB" id="A0A0F6W237"/>
<feature type="region of interest" description="Disordered" evidence="1">
    <location>
        <begin position="154"/>
        <end position="173"/>
    </location>
</feature>
<accession>A0A0F6W237</accession>
<name>A0A0F6W237_9BACT</name>
<feature type="transmembrane region" description="Helical" evidence="2">
    <location>
        <begin position="105"/>
        <end position="124"/>
    </location>
</feature>
<gene>
    <name evidence="3" type="ORF">DB32_002489</name>
</gene>
<keyword evidence="3" id="KW-0540">Nuclease</keyword>
<proteinExistence type="predicted"/>
<dbReference type="Proteomes" id="UP000034883">
    <property type="component" value="Chromosome"/>
</dbReference>
<dbReference type="EMBL" id="CP011125">
    <property type="protein sequence ID" value="AKF05340.1"/>
    <property type="molecule type" value="Genomic_DNA"/>
</dbReference>
<evidence type="ECO:0000313" key="3">
    <source>
        <dbReference type="EMBL" id="AKF05340.1"/>
    </source>
</evidence>
<keyword evidence="2" id="KW-1133">Transmembrane helix</keyword>
<reference evidence="3 4" key="1">
    <citation type="submission" date="2015-03" db="EMBL/GenBank/DDBJ databases">
        <title>Genome assembly of Sandaracinus amylolyticus DSM 53668.</title>
        <authorList>
            <person name="Sharma G."/>
            <person name="Subramanian S."/>
        </authorList>
    </citation>
    <scope>NUCLEOTIDE SEQUENCE [LARGE SCALE GENOMIC DNA]</scope>
    <source>
        <strain evidence="3 4">DSM 53668</strain>
    </source>
</reference>
<feature type="transmembrane region" description="Helical" evidence="2">
    <location>
        <begin position="76"/>
        <end position="99"/>
    </location>
</feature>
<keyword evidence="3" id="KW-0378">Hydrolase</keyword>
<sequence>MSLPCDDVRDRIADGEPLAEGDLAAHLATCDACRAIAASLVEIDAALAAMPERSAPPALVRATIDRANAPLPAGRLAIAALVAALIALVQAPFALLRWLATPKRAGLALGASALGAAAVALLTVRTARVELVTHADTTVAALPEADDGIVSDGDLGGEGEALRGPLDEGGDETERAWNDRDVDGRFATMLDEARGAAATIDAETCAQLRALGYFSGTCGGDALAAPREQTVVTRAPRASAVVVGQPPIAGLVADDAQDLLTATTTTRDDDWLASLDRVDVPTQPRAGWWENTYVPGDPALRVLHARVASRPDALALAELAAPTTPALAAPRDAALALGVHADVRATEGERRVRVEVALRGIERPAGRRDPMNVAVVLDARRGLDEDAERRVRALLGALGAARGARDRVALHAAGEGGGELVALGALRHGEVEVALRALGVLTADEPDVSLADALGAAMRAAGGGEGAGLVLLLTPDAALDAESESVVHAGALAGISTTAIAIDDAASLAALDRIALAGHGRRRALADDAERAVRDELEIASRVVARAVRIELRLAEGVQLVDVVGSRPLDAEHTARARESERTVDRELASSLGITADRDDAGEGVVIYVPAFHAGASHAVLLDLLVSGPGPLLEADVRFKDLVRLRNGRATGALSIARGRPERGPAELRVLARLVATEIARALDEVADHLERGDHAAARDRAAQARARLDDATTAHAGLAPALLAERALLDRVDVALASPSELLAASLRYASRRHVVVPDAL</sequence>
<keyword evidence="2" id="KW-0812">Transmembrane</keyword>
<dbReference type="OrthoDB" id="9782842at2"/>
<dbReference type="KEGG" id="samy:DB32_002489"/>
<evidence type="ECO:0000256" key="1">
    <source>
        <dbReference type="SAM" id="MobiDB-lite"/>
    </source>
</evidence>
<evidence type="ECO:0000313" key="4">
    <source>
        <dbReference type="Proteomes" id="UP000034883"/>
    </source>
</evidence>
<evidence type="ECO:0000256" key="2">
    <source>
        <dbReference type="SAM" id="Phobius"/>
    </source>
</evidence>
<dbReference type="RefSeq" id="WP_053232591.1">
    <property type="nucleotide sequence ID" value="NZ_CP011125.1"/>
</dbReference>